<dbReference type="PRINTS" id="PR00081">
    <property type="entry name" value="GDHRDH"/>
</dbReference>
<evidence type="ECO:0000256" key="1">
    <source>
        <dbReference type="ARBA" id="ARBA00006484"/>
    </source>
</evidence>
<dbReference type="GO" id="GO:0016616">
    <property type="term" value="F:oxidoreductase activity, acting on the CH-OH group of donors, NAD or NADP as acceptor"/>
    <property type="evidence" value="ECO:0007669"/>
    <property type="project" value="TreeGrafter"/>
</dbReference>
<proteinExistence type="inferred from homology"/>
<evidence type="ECO:0000313" key="5">
    <source>
        <dbReference type="Proteomes" id="UP000034416"/>
    </source>
</evidence>
<gene>
    <name evidence="4" type="ORF">BST15_18735</name>
    <name evidence="3" type="ORF">WR43_08750</name>
</gene>
<dbReference type="SUPFAM" id="SSF51735">
    <property type="entry name" value="NAD(P)-binding Rossmann-fold domains"/>
    <property type="match status" value="1"/>
</dbReference>
<reference evidence="5" key="1">
    <citation type="submission" date="2015-04" db="EMBL/GenBank/DDBJ databases">
        <title>Genome sequence of Mycobacterium arupense GUC1.</title>
        <authorList>
            <person name="Greninger A.L."/>
            <person name="Cunningham G."/>
            <person name="Chiu C.Y."/>
            <person name="Miller S."/>
        </authorList>
    </citation>
    <scope>NUCLEOTIDE SEQUENCE [LARGE SCALE GENOMIC DNA]</scope>
    <source>
        <strain evidence="5">GUC1</strain>
    </source>
</reference>
<accession>A0A0F5MY56</accession>
<dbReference type="RefSeq" id="WP_046189188.1">
    <property type="nucleotide sequence ID" value="NZ_JACKUJ010000049.1"/>
</dbReference>
<dbReference type="EMBL" id="MVHH01000060">
    <property type="protein sequence ID" value="OQZ92564.1"/>
    <property type="molecule type" value="Genomic_DNA"/>
</dbReference>
<dbReference type="PANTHER" id="PTHR42760:SF133">
    <property type="entry name" value="3-OXOACYL-[ACYL-CARRIER-PROTEIN] REDUCTASE"/>
    <property type="match status" value="1"/>
</dbReference>
<dbReference type="NCBIfam" id="NF005559">
    <property type="entry name" value="PRK07231.1"/>
    <property type="match status" value="1"/>
</dbReference>
<dbReference type="InterPro" id="IPR036291">
    <property type="entry name" value="NAD(P)-bd_dom_sf"/>
</dbReference>
<dbReference type="PATRIC" id="fig|342002.3.peg.2803"/>
<dbReference type="AlphaFoldDB" id="A0A0F5MY56"/>
<dbReference type="PANTHER" id="PTHR42760">
    <property type="entry name" value="SHORT-CHAIN DEHYDROGENASES/REDUCTASES FAMILY MEMBER"/>
    <property type="match status" value="1"/>
</dbReference>
<protein>
    <submittedName>
        <fullName evidence="3">3-alpha-hydroxysteroid dehydrogenase</fullName>
    </submittedName>
</protein>
<keyword evidence="2" id="KW-0560">Oxidoreductase</keyword>
<dbReference type="OrthoDB" id="3542748at2"/>
<dbReference type="EMBL" id="LASW01000028">
    <property type="protein sequence ID" value="KKB99646.1"/>
    <property type="molecule type" value="Genomic_DNA"/>
</dbReference>
<organism evidence="3 5">
    <name type="scientific">Mycolicibacter arupensis</name>
    <dbReference type="NCBI Taxonomy" id="342002"/>
    <lineage>
        <taxon>Bacteria</taxon>
        <taxon>Bacillati</taxon>
        <taxon>Actinomycetota</taxon>
        <taxon>Actinomycetes</taxon>
        <taxon>Mycobacteriales</taxon>
        <taxon>Mycobacteriaceae</taxon>
        <taxon>Mycolicibacter</taxon>
    </lineage>
</organism>
<evidence type="ECO:0000313" key="3">
    <source>
        <dbReference type="EMBL" id="KKB99646.1"/>
    </source>
</evidence>
<dbReference type="PROSITE" id="PS00061">
    <property type="entry name" value="ADH_SHORT"/>
    <property type="match status" value="1"/>
</dbReference>
<evidence type="ECO:0000313" key="6">
    <source>
        <dbReference type="Proteomes" id="UP000192327"/>
    </source>
</evidence>
<comment type="caution">
    <text evidence="3">The sequence shown here is derived from an EMBL/GenBank/DDBJ whole genome shotgun (WGS) entry which is preliminary data.</text>
</comment>
<keyword evidence="6" id="KW-1185">Reference proteome</keyword>
<comment type="similarity">
    <text evidence="1">Belongs to the short-chain dehydrogenases/reductases (SDR) family.</text>
</comment>
<dbReference type="Pfam" id="PF13561">
    <property type="entry name" value="adh_short_C2"/>
    <property type="match status" value="1"/>
</dbReference>
<dbReference type="Proteomes" id="UP000192327">
    <property type="component" value="Unassembled WGS sequence"/>
</dbReference>
<dbReference type="PRINTS" id="PR00080">
    <property type="entry name" value="SDRFAMILY"/>
</dbReference>
<dbReference type="STRING" id="342002.BST15_18735"/>
<name>A0A0F5MY56_9MYCO</name>
<reference evidence="4 6" key="3">
    <citation type="submission" date="2016-12" db="EMBL/GenBank/DDBJ databases">
        <title>The new phylogeny of genus Mycobacterium.</title>
        <authorList>
            <person name="Tortoli E."/>
            <person name="Trovato A."/>
            <person name="Cirillo D.M."/>
        </authorList>
    </citation>
    <scope>NUCLEOTIDE SEQUENCE [LARGE SCALE GENOMIC DNA]</scope>
    <source>
        <strain evidence="4 6">DSM 44942</strain>
    </source>
</reference>
<evidence type="ECO:0000313" key="4">
    <source>
        <dbReference type="EMBL" id="OQZ92564.1"/>
    </source>
</evidence>
<dbReference type="Proteomes" id="UP000034416">
    <property type="component" value="Unassembled WGS sequence"/>
</dbReference>
<reference evidence="3" key="2">
    <citation type="submission" date="2015-04" db="EMBL/GenBank/DDBJ databases">
        <title>Genome sequence of Mycobacterium arupense strain GUC1.</title>
        <authorList>
            <person name="Greninger A.L."/>
            <person name="Cunningham G."/>
            <person name="Chiu C.Y."/>
            <person name="Miller S."/>
        </authorList>
    </citation>
    <scope>NUCLEOTIDE SEQUENCE</scope>
    <source>
        <strain evidence="3">GUC1</strain>
    </source>
</reference>
<dbReference type="InterPro" id="IPR002347">
    <property type="entry name" value="SDR_fam"/>
</dbReference>
<dbReference type="InterPro" id="IPR020904">
    <property type="entry name" value="Sc_DH/Rdtase_CS"/>
</dbReference>
<dbReference type="FunFam" id="3.40.50.720:FF:000084">
    <property type="entry name" value="Short-chain dehydrogenase reductase"/>
    <property type="match status" value="1"/>
</dbReference>
<dbReference type="Gene3D" id="3.40.50.720">
    <property type="entry name" value="NAD(P)-binding Rossmann-like Domain"/>
    <property type="match status" value="1"/>
</dbReference>
<evidence type="ECO:0000256" key="2">
    <source>
        <dbReference type="ARBA" id="ARBA00023002"/>
    </source>
</evidence>
<sequence>MGRVEGKVALISGGARGMGAAHTRALAAEGAKIVIGDVLEDEGTKLADELGPDTARFVALDVTQPDQWQTAAQTAVDAFGSLDVLVNNAGIAKYNALENFDLAAWQQVLDVNLTGTMLGMHAAVAPMKAAGGGSIINISSVEGMRGSAGLYGYVASKWGVRGLAKAAALELAPHNIRINSVLPGLIRTRMTIAIPDDSLQIPLGRGAKSAEVSTAVVFLASDESSYMTGSDLVIDGGLSVGIPHKTS</sequence>